<evidence type="ECO:0000256" key="4">
    <source>
        <dbReference type="ARBA" id="ARBA00010617"/>
    </source>
</evidence>
<keyword evidence="10 14" id="KW-0408">Iron</keyword>
<keyword evidence="17" id="KW-1185">Reference proteome</keyword>
<dbReference type="PRINTS" id="PR00463">
    <property type="entry name" value="EP450I"/>
</dbReference>
<dbReference type="FunCoup" id="A0A6I9QM44">
    <property type="interactions" value="302"/>
</dbReference>
<evidence type="ECO:0000256" key="10">
    <source>
        <dbReference type="ARBA" id="ARBA00023004"/>
    </source>
</evidence>
<evidence type="ECO:0000256" key="2">
    <source>
        <dbReference type="ARBA" id="ARBA00004167"/>
    </source>
</evidence>
<keyword evidence="9 15" id="KW-0560">Oxidoreductase</keyword>
<keyword evidence="5 14" id="KW-0349">Heme</keyword>
<feature type="binding site" description="axial binding residue" evidence="14">
    <location>
        <position position="452"/>
    </location>
    <ligand>
        <name>heme</name>
        <dbReference type="ChEBI" id="CHEBI:30413"/>
    </ligand>
    <ligandPart>
        <name>Fe</name>
        <dbReference type="ChEBI" id="CHEBI:18248"/>
    </ligandPart>
</feature>
<sequence>MEGSTLASSTLSFLISLALVLLIKTIFFKAKHPTPHLPPGPTPIPIIGHLHLLRPPLHQSFHKLTSRYGPLIHLLLGSTPAIVASSPDTVRELLKTHDLAFANRPQYTAVRRFAYDSAGFAFAPYGPYWRFMKRLCMSELLGGRTIDQLSPLRRTELHALLRTLLDKSTAGNPVDLSWELIKLTNNVITRMTASSTTSVTEEARKLVKQVAELVGVFNLSDYIGIFRNLDLQGLNKRINTVHERFDAFMERIIKEKEEIRKRRKESGEGDAGVRDLLDIMLDVSEDENAEMKLTRENIKGFVLDIFTAGSDSSAATVEWALAELINHPHMLRKLREEIDKVVGKDRVVQECDIPNLPYLQAVVKETLRLHPAAPLATRVSDKEVKVGGYKIPANTSLFVNVWSIGRDPNYWKDPLEFRPERFTAAGEDGLGSIDFRGQHFELVPFGSGRRVCPGISLALQVIQLTLAALVQCFHWKVGGKEEEMSGGLDMKEGIGMVILRAQPLVCVPVARLDPFPLLDP</sequence>
<dbReference type="FunFam" id="1.10.630.10:FF:000019">
    <property type="entry name" value="Cytochrome P450 family protein"/>
    <property type="match status" value="1"/>
</dbReference>
<dbReference type="InParanoid" id="A0A6I9QM44"/>
<comment type="subcellular location">
    <subcellularLocation>
        <location evidence="2">Membrane</location>
        <topology evidence="2">Single-pass membrane protein</topology>
    </subcellularLocation>
</comment>
<reference evidence="18" key="1">
    <citation type="submission" date="2025-08" db="UniProtKB">
        <authorList>
            <consortium name="RefSeq"/>
        </authorList>
    </citation>
    <scope>IDENTIFICATION</scope>
</reference>
<dbReference type="RefSeq" id="XP_010910531.2">
    <property type="nucleotide sequence ID" value="XM_010912229.3"/>
</dbReference>
<proteinExistence type="inferred from homology"/>
<evidence type="ECO:0000256" key="1">
    <source>
        <dbReference type="ARBA" id="ARBA00001971"/>
    </source>
</evidence>
<evidence type="ECO:0000256" key="8">
    <source>
        <dbReference type="ARBA" id="ARBA00022989"/>
    </source>
</evidence>
<name>A0A6I9QM44_ELAGV</name>
<dbReference type="InterPro" id="IPR017972">
    <property type="entry name" value="Cyt_P450_CS"/>
</dbReference>
<evidence type="ECO:0000256" key="12">
    <source>
        <dbReference type="ARBA" id="ARBA00023136"/>
    </source>
</evidence>
<dbReference type="RefSeq" id="XP_073112911.1">
    <property type="nucleotide sequence ID" value="XM_073256810.1"/>
</dbReference>
<dbReference type="GO" id="GO:0016020">
    <property type="term" value="C:membrane"/>
    <property type="evidence" value="ECO:0007669"/>
    <property type="project" value="UniProtKB-SubCell"/>
</dbReference>
<evidence type="ECO:0000313" key="17">
    <source>
        <dbReference type="Proteomes" id="UP000504607"/>
    </source>
</evidence>
<dbReference type="InterPro" id="IPR002401">
    <property type="entry name" value="Cyt_P450_E_grp-I"/>
</dbReference>
<dbReference type="SUPFAM" id="SSF48264">
    <property type="entry name" value="Cytochrome P450"/>
    <property type="match status" value="1"/>
</dbReference>
<evidence type="ECO:0000256" key="9">
    <source>
        <dbReference type="ARBA" id="ARBA00023002"/>
    </source>
</evidence>
<dbReference type="Gene3D" id="1.10.630.10">
    <property type="entry name" value="Cytochrome P450"/>
    <property type="match status" value="1"/>
</dbReference>
<dbReference type="PANTHER" id="PTHR47944:SF17">
    <property type="entry name" value="3,9-DIHYDROXYPTEROCARPAN 6A-MONOOXYGENASE"/>
    <property type="match status" value="1"/>
</dbReference>
<dbReference type="GO" id="GO:0020037">
    <property type="term" value="F:heme binding"/>
    <property type="evidence" value="ECO:0007669"/>
    <property type="project" value="InterPro"/>
</dbReference>
<dbReference type="OrthoDB" id="1103324at2759"/>
<dbReference type="AlphaFoldDB" id="A0A6I9QM44"/>
<comment type="cofactor">
    <cofactor evidence="1 14">
        <name>heme</name>
        <dbReference type="ChEBI" id="CHEBI:30413"/>
    </cofactor>
</comment>
<keyword evidence="7 14" id="KW-0479">Metal-binding</keyword>
<dbReference type="InterPro" id="IPR036396">
    <property type="entry name" value="Cyt_P450_sf"/>
</dbReference>
<evidence type="ECO:0000256" key="5">
    <source>
        <dbReference type="ARBA" id="ARBA00022617"/>
    </source>
</evidence>
<dbReference type="PANTHER" id="PTHR47944">
    <property type="entry name" value="CYTOCHROME P450 98A9"/>
    <property type="match status" value="1"/>
</dbReference>
<dbReference type="GO" id="GO:0009813">
    <property type="term" value="P:flavonoid biosynthetic process"/>
    <property type="evidence" value="ECO:0007669"/>
    <property type="project" value="UniProtKB-KW"/>
</dbReference>
<evidence type="ECO:0000256" key="11">
    <source>
        <dbReference type="ARBA" id="ARBA00023033"/>
    </source>
</evidence>
<dbReference type="GO" id="GO:0004497">
    <property type="term" value="F:monooxygenase activity"/>
    <property type="evidence" value="ECO:0007669"/>
    <property type="project" value="UniProtKB-KW"/>
</dbReference>
<organism evidence="17 18">
    <name type="scientific">Elaeis guineensis var. tenera</name>
    <name type="common">Oil palm</name>
    <dbReference type="NCBI Taxonomy" id="51953"/>
    <lineage>
        <taxon>Eukaryota</taxon>
        <taxon>Viridiplantae</taxon>
        <taxon>Streptophyta</taxon>
        <taxon>Embryophyta</taxon>
        <taxon>Tracheophyta</taxon>
        <taxon>Spermatophyta</taxon>
        <taxon>Magnoliopsida</taxon>
        <taxon>Liliopsida</taxon>
        <taxon>Arecaceae</taxon>
        <taxon>Arecoideae</taxon>
        <taxon>Cocoseae</taxon>
        <taxon>Elaeidinae</taxon>
        <taxon>Elaeis</taxon>
    </lineage>
</organism>
<accession>A0A6I9QM44</accession>
<evidence type="ECO:0000256" key="15">
    <source>
        <dbReference type="RuleBase" id="RU000461"/>
    </source>
</evidence>
<evidence type="ECO:0000256" key="14">
    <source>
        <dbReference type="PIRSR" id="PIRSR602401-1"/>
    </source>
</evidence>
<dbReference type="PRINTS" id="PR00385">
    <property type="entry name" value="P450"/>
</dbReference>
<dbReference type="GeneID" id="105036463"/>
<dbReference type="InterPro" id="IPR001128">
    <property type="entry name" value="Cyt_P450"/>
</dbReference>
<keyword evidence="8 16" id="KW-1133">Transmembrane helix</keyword>
<keyword evidence="6 16" id="KW-0812">Transmembrane</keyword>
<dbReference type="GO" id="GO:0016705">
    <property type="term" value="F:oxidoreductase activity, acting on paired donors, with incorporation or reduction of molecular oxygen"/>
    <property type="evidence" value="ECO:0007669"/>
    <property type="project" value="InterPro"/>
</dbReference>
<gene>
    <name evidence="18" type="primary">LOC105036463</name>
</gene>
<evidence type="ECO:0000256" key="3">
    <source>
        <dbReference type="ARBA" id="ARBA00004966"/>
    </source>
</evidence>
<keyword evidence="11 15" id="KW-0503">Monooxygenase</keyword>
<dbReference type="Proteomes" id="UP000504607">
    <property type="component" value="Unplaced"/>
</dbReference>
<feature type="transmembrane region" description="Helical" evidence="16">
    <location>
        <begin position="6"/>
        <end position="27"/>
    </location>
</feature>
<dbReference type="GO" id="GO:0005506">
    <property type="term" value="F:iron ion binding"/>
    <property type="evidence" value="ECO:0007669"/>
    <property type="project" value="InterPro"/>
</dbReference>
<evidence type="ECO:0000313" key="18">
    <source>
        <dbReference type="RefSeq" id="XP_010910531.2"/>
    </source>
</evidence>
<keyword evidence="12 16" id="KW-0472">Membrane</keyword>
<dbReference type="CDD" id="cd20655">
    <property type="entry name" value="CYP93"/>
    <property type="match status" value="1"/>
</dbReference>
<evidence type="ECO:0000256" key="6">
    <source>
        <dbReference type="ARBA" id="ARBA00022692"/>
    </source>
</evidence>
<dbReference type="PROSITE" id="PS00086">
    <property type="entry name" value="CYTOCHROME_P450"/>
    <property type="match status" value="1"/>
</dbReference>
<comment type="pathway">
    <text evidence="3">Secondary metabolite biosynthesis; flavonoid biosynthesis.</text>
</comment>
<evidence type="ECO:0000256" key="7">
    <source>
        <dbReference type="ARBA" id="ARBA00022723"/>
    </source>
</evidence>
<dbReference type="Pfam" id="PF00067">
    <property type="entry name" value="p450"/>
    <property type="match status" value="1"/>
</dbReference>
<evidence type="ECO:0000256" key="16">
    <source>
        <dbReference type="SAM" id="Phobius"/>
    </source>
</evidence>
<comment type="similarity">
    <text evidence="4 15">Belongs to the cytochrome P450 family.</text>
</comment>
<protein>
    <submittedName>
        <fullName evidence="18">Cytochrome P450 93A3</fullName>
    </submittedName>
</protein>
<evidence type="ECO:0000256" key="13">
    <source>
        <dbReference type="ARBA" id="ARBA00023241"/>
    </source>
</evidence>
<keyword evidence="13" id="KW-0284">Flavonoid biosynthesis</keyword>